<comment type="caution">
    <text evidence="5">The sequence shown here is derived from an EMBL/GenBank/DDBJ whole genome shotgun (WGS) entry which is preliminary data.</text>
</comment>
<dbReference type="EMBL" id="CAJNNV010015777">
    <property type="protein sequence ID" value="CAE8603776.1"/>
    <property type="molecule type" value="Genomic_DNA"/>
</dbReference>
<evidence type="ECO:0000313" key="5">
    <source>
        <dbReference type="EMBL" id="CAE8603776.1"/>
    </source>
</evidence>
<gene>
    <name evidence="5" type="ORF">PGLA1383_LOCUS21979</name>
</gene>
<dbReference type="InterPro" id="IPR001841">
    <property type="entry name" value="Znf_RING"/>
</dbReference>
<evidence type="ECO:0000256" key="3">
    <source>
        <dbReference type="SAM" id="Phobius"/>
    </source>
</evidence>
<keyword evidence="1" id="KW-0863">Zinc-finger</keyword>
<keyword evidence="3" id="KW-1133">Transmembrane helix</keyword>
<keyword evidence="1" id="KW-0479">Metal-binding</keyword>
<keyword evidence="3" id="KW-0472">Membrane</keyword>
<protein>
    <recommendedName>
        <fullName evidence="4">RING-type domain-containing protein</fullName>
    </recommendedName>
</protein>
<dbReference type="PROSITE" id="PS50089">
    <property type="entry name" value="ZF_RING_2"/>
    <property type="match status" value="1"/>
</dbReference>
<dbReference type="SUPFAM" id="SSF57850">
    <property type="entry name" value="RING/U-box"/>
    <property type="match status" value="1"/>
</dbReference>
<dbReference type="GO" id="GO:0008270">
    <property type="term" value="F:zinc ion binding"/>
    <property type="evidence" value="ECO:0007669"/>
    <property type="project" value="UniProtKB-KW"/>
</dbReference>
<feature type="compositionally biased region" description="Low complexity" evidence="2">
    <location>
        <begin position="82"/>
        <end position="98"/>
    </location>
</feature>
<reference evidence="5" key="1">
    <citation type="submission" date="2021-02" db="EMBL/GenBank/DDBJ databases">
        <authorList>
            <person name="Dougan E. K."/>
            <person name="Rhodes N."/>
            <person name="Thang M."/>
            <person name="Chan C."/>
        </authorList>
    </citation>
    <scope>NUCLEOTIDE SEQUENCE</scope>
</reference>
<organism evidence="5 6">
    <name type="scientific">Polarella glacialis</name>
    <name type="common">Dinoflagellate</name>
    <dbReference type="NCBI Taxonomy" id="89957"/>
    <lineage>
        <taxon>Eukaryota</taxon>
        <taxon>Sar</taxon>
        <taxon>Alveolata</taxon>
        <taxon>Dinophyceae</taxon>
        <taxon>Suessiales</taxon>
        <taxon>Suessiaceae</taxon>
        <taxon>Polarella</taxon>
    </lineage>
</organism>
<dbReference type="AlphaFoldDB" id="A0A813EVE4"/>
<evidence type="ECO:0000259" key="4">
    <source>
        <dbReference type="PROSITE" id="PS50089"/>
    </source>
</evidence>
<dbReference type="InterPro" id="IPR013083">
    <property type="entry name" value="Znf_RING/FYVE/PHD"/>
</dbReference>
<feature type="domain" description="RING-type" evidence="4">
    <location>
        <begin position="105"/>
        <end position="156"/>
    </location>
</feature>
<proteinExistence type="predicted"/>
<name>A0A813EVE4_POLGL</name>
<dbReference type="Proteomes" id="UP000654075">
    <property type="component" value="Unassembled WGS sequence"/>
</dbReference>
<dbReference type="Gene3D" id="3.30.40.10">
    <property type="entry name" value="Zinc/RING finger domain, C3HC4 (zinc finger)"/>
    <property type="match status" value="1"/>
</dbReference>
<accession>A0A813EVE4</accession>
<evidence type="ECO:0000256" key="2">
    <source>
        <dbReference type="SAM" id="MobiDB-lite"/>
    </source>
</evidence>
<sequence>MGIGEFLGGVTPIVRGHCDSCGFVRNIWVSELHLDEVPCDHRKRGCVGVLTKAYVGPKAGVPSHLSGSRRCSCPDETRAPDAASSSSSSSLGQASSGQQDVNEECPVCCEPLKMTDAAMRCRGCAGHRHYFHAACLASWIRQCQKDDNDPNCPICRGPLLVHKRRLGDFLRSAGGSLEQEDRSALQCVHEHAEATAGDEEGWFEVNRDVIQNVAIATGVLVAAGALAFGLAKAFGNRNKDKDKDQREDRDRERQ</sequence>
<evidence type="ECO:0000313" key="6">
    <source>
        <dbReference type="Proteomes" id="UP000654075"/>
    </source>
</evidence>
<feature type="region of interest" description="Disordered" evidence="2">
    <location>
        <begin position="60"/>
        <end position="98"/>
    </location>
</feature>
<evidence type="ECO:0000256" key="1">
    <source>
        <dbReference type="PROSITE-ProRule" id="PRU00175"/>
    </source>
</evidence>
<feature type="transmembrane region" description="Helical" evidence="3">
    <location>
        <begin position="213"/>
        <end position="234"/>
    </location>
</feature>
<keyword evidence="3" id="KW-0812">Transmembrane</keyword>
<keyword evidence="6" id="KW-1185">Reference proteome</keyword>
<keyword evidence="1" id="KW-0862">Zinc</keyword>